<dbReference type="InterPro" id="IPR022385">
    <property type="entry name" value="Rhs_assc_core"/>
</dbReference>
<dbReference type="NCBIfam" id="TIGR03696">
    <property type="entry name" value="Rhs_assc_core"/>
    <property type="match status" value="1"/>
</dbReference>
<keyword evidence="1" id="KW-0677">Repeat</keyword>
<dbReference type="Gene3D" id="2.170.16.10">
    <property type="entry name" value="Hedgehog/Intein (Hint) domain"/>
    <property type="match status" value="1"/>
</dbReference>
<dbReference type="AlphaFoldDB" id="A0A841BNF8"/>
<reference evidence="4 5" key="1">
    <citation type="submission" date="2020-08" db="EMBL/GenBank/DDBJ databases">
        <title>Sequencing the genomes of 1000 actinobacteria strains.</title>
        <authorList>
            <person name="Klenk H.-P."/>
        </authorList>
    </citation>
    <scope>NUCLEOTIDE SEQUENCE [LARGE SCALE GENOMIC DNA]</scope>
    <source>
        <strain evidence="4 5">DSM 45362</strain>
    </source>
</reference>
<dbReference type="SUPFAM" id="SSF51294">
    <property type="entry name" value="Hedgehog/intein (Hint) domain"/>
    <property type="match status" value="1"/>
</dbReference>
<dbReference type="InterPro" id="IPR050708">
    <property type="entry name" value="T6SS_VgrG/RHS"/>
</dbReference>
<dbReference type="PROSITE" id="PS50818">
    <property type="entry name" value="INTEIN_C_TER"/>
    <property type="match status" value="1"/>
</dbReference>
<dbReference type="NCBIfam" id="TIGR01443">
    <property type="entry name" value="intein_Cterm"/>
    <property type="match status" value="1"/>
</dbReference>
<evidence type="ECO:0000313" key="5">
    <source>
        <dbReference type="Proteomes" id="UP000587527"/>
    </source>
</evidence>
<dbReference type="Pfam" id="PF07591">
    <property type="entry name" value="PT-HINT"/>
    <property type="match status" value="1"/>
</dbReference>
<evidence type="ECO:0000313" key="4">
    <source>
        <dbReference type="EMBL" id="MBB5868340.1"/>
    </source>
</evidence>
<keyword evidence="5" id="KW-1185">Reference proteome</keyword>
<dbReference type="PANTHER" id="PTHR32305">
    <property type="match status" value="1"/>
</dbReference>
<feature type="domain" description="Teneurin-like YD-shell" evidence="3">
    <location>
        <begin position="19"/>
        <end position="294"/>
    </location>
</feature>
<dbReference type="InterPro" id="IPR036844">
    <property type="entry name" value="Hint_dom_sf"/>
</dbReference>
<evidence type="ECO:0000259" key="3">
    <source>
        <dbReference type="Pfam" id="PF25023"/>
    </source>
</evidence>
<dbReference type="Gene3D" id="2.180.10.10">
    <property type="entry name" value="RHS repeat-associated core"/>
    <property type="match status" value="1"/>
</dbReference>
<comment type="caution">
    <text evidence="4">The sequence shown here is derived from an EMBL/GenBank/DDBJ whole genome shotgun (WGS) entry which is preliminary data.</text>
</comment>
<feature type="compositionally biased region" description="Low complexity" evidence="2">
    <location>
        <begin position="273"/>
        <end position="293"/>
    </location>
</feature>
<organism evidence="4 5">
    <name type="scientific">Allocatelliglobosispora scoriae</name>
    <dbReference type="NCBI Taxonomy" id="643052"/>
    <lineage>
        <taxon>Bacteria</taxon>
        <taxon>Bacillati</taxon>
        <taxon>Actinomycetota</taxon>
        <taxon>Actinomycetes</taxon>
        <taxon>Micromonosporales</taxon>
        <taxon>Micromonosporaceae</taxon>
        <taxon>Allocatelliglobosispora</taxon>
    </lineage>
</organism>
<evidence type="ECO:0000256" key="2">
    <source>
        <dbReference type="SAM" id="MobiDB-lite"/>
    </source>
</evidence>
<name>A0A841BNF8_9ACTN</name>
<evidence type="ECO:0000256" key="1">
    <source>
        <dbReference type="ARBA" id="ARBA00022737"/>
    </source>
</evidence>
<dbReference type="Proteomes" id="UP000587527">
    <property type="component" value="Unassembled WGS sequence"/>
</dbReference>
<dbReference type="PANTHER" id="PTHR32305:SF17">
    <property type="entry name" value="TRNA NUCLEASE WAPA"/>
    <property type="match status" value="1"/>
</dbReference>
<proteinExistence type="predicted"/>
<gene>
    <name evidence="4" type="ORF">F4553_001719</name>
</gene>
<sequence length="881" mass="93918">MAGGSVFHRIDTDELKAANGTSLAKIDYGFDNNGNLTSKQAVNLGQAGTVDNTYTYDAANRLKTWQRNSGTPTAYEYDKAGNRTKAGGNEFWYDQRNRLDHDLFADYGYTPRGTLATRDDGAQILDTQSDAYGQAITQEYNGGTQTYSYDALGRAVITGHRYSGLGNDLAADTTAQYIRDPAGALVGARSGATAQYTWTDLHTDVVAQYEATGTAVAGSRSYDPYGIPDPIVGSVIGNLGYQSEWTDPSTKRVNMHARWYDPKTGQFDSRDTVANSPVPNSANANRYAYANDNPLTGTDPSGHQRDAHDDGAGGCKEIGVCYFQMQQRIQDNKDKKDREDEIRLNNLLPACQRPGMTKMVGCTKYQEPCPRQADSKENYLKNCTYYRTYADGNTSFNGGPAIKVDPNDASEIAQQIDQLAEAFGGYGQSNDPLARAVITALVIDAAINGAQNTKTALAEKGEALACEKDWKCRNSGTLTTLATVATAIGCVALGVATAGLGAVACAVAAGAATSVASEWMNHRLDSWSDVLNAAALGGASGLLSAVTGGVGGAVAGLIARPVLARLTTNLITRALGGALVGGLSSAIGDYLATGHIDPLSVAFGALGGAFTGGRAKAACSKHSFAPDTEVLMADGSSKPISEVEIGDEVSATDPESGLTTGQAVTAVHNNQDTDLTDVSVSVADAQQAGDENHVGASTALLHTTQHHPFWDATDQAWVNAADLKPGHKLVAPDGKTRQVVAVRNFTGNREMRDLTVDNFHTYYVVAGDAQVLVHNCGEGNVSDEVMNDHILPRHDAGHPDAGKWTEKSKFEDWVKPSHIRNWARLAMSKPMERMNIGTGNAHQHVLQIKSRHPIGYDKDGNDLFSIEVWVRNGEVESVHPN</sequence>
<dbReference type="RefSeq" id="WP_184834205.1">
    <property type="nucleotide sequence ID" value="NZ_JACHMN010000002.1"/>
</dbReference>
<feature type="region of interest" description="Disordered" evidence="2">
    <location>
        <begin position="264"/>
        <end position="310"/>
    </location>
</feature>
<dbReference type="Pfam" id="PF25023">
    <property type="entry name" value="TEN_YD-shell"/>
    <property type="match status" value="1"/>
</dbReference>
<dbReference type="InterPro" id="IPR030934">
    <property type="entry name" value="Intein_C"/>
</dbReference>
<dbReference type="InterPro" id="IPR056823">
    <property type="entry name" value="TEN-like_YD-shell"/>
</dbReference>
<protein>
    <submittedName>
        <fullName evidence="4">RHS repeat-associated protein</fullName>
    </submittedName>
</protein>
<dbReference type="EMBL" id="JACHMN010000002">
    <property type="protein sequence ID" value="MBB5868340.1"/>
    <property type="molecule type" value="Genomic_DNA"/>
</dbReference>
<accession>A0A841BNF8</accession>
<dbReference type="CDD" id="cd00081">
    <property type="entry name" value="Hint"/>
    <property type="match status" value="1"/>
</dbReference>